<geneLocation type="mitochondrion" evidence="1"/>
<proteinExistence type="predicted"/>
<protein>
    <submittedName>
        <fullName evidence="1">Uncharacterized protein</fullName>
    </submittedName>
</protein>
<dbReference type="AlphaFoldDB" id="A0A117NH44"/>
<name>A0A117NH44_PICGL</name>
<comment type="caution">
    <text evidence="1">The sequence shown here is derived from an EMBL/GenBank/DDBJ whole genome shotgun (WGS) entry which is preliminary data.</text>
</comment>
<sequence>MSHWCFGSVEGHVVEKEANWSQNDVSFSHVPPHVPFVAGQIIITIATHSTSVSVVSSQSAPTTVYMNSLSVTTGVARIYLLCCLVISTYLW</sequence>
<reference evidence="1" key="1">
    <citation type="journal article" date="2015" name="Genome Biol. Evol.">
        <title>Organellar Genomes of White Spruce (Picea glauca): Assembly and Annotation.</title>
        <authorList>
            <person name="Jackman S.D."/>
            <person name="Warren R.L."/>
            <person name="Gibb E.A."/>
            <person name="Vandervalk B.P."/>
            <person name="Mohamadi H."/>
            <person name="Chu J."/>
            <person name="Raymond A."/>
            <person name="Pleasance S."/>
            <person name="Coope R."/>
            <person name="Wildung M.R."/>
            <person name="Ritland C.E."/>
            <person name="Bousquet J."/>
            <person name="Jones S.J."/>
            <person name="Bohlmann J."/>
            <person name="Birol I."/>
        </authorList>
    </citation>
    <scope>NUCLEOTIDE SEQUENCE [LARGE SCALE GENOMIC DNA]</scope>
    <source>
        <tissue evidence="1">Flushing bud</tissue>
    </source>
</reference>
<organism evidence="1">
    <name type="scientific">Picea glauca</name>
    <name type="common">White spruce</name>
    <name type="synonym">Pinus glauca</name>
    <dbReference type="NCBI Taxonomy" id="3330"/>
    <lineage>
        <taxon>Eukaryota</taxon>
        <taxon>Viridiplantae</taxon>
        <taxon>Streptophyta</taxon>
        <taxon>Embryophyta</taxon>
        <taxon>Tracheophyta</taxon>
        <taxon>Spermatophyta</taxon>
        <taxon>Pinopsida</taxon>
        <taxon>Pinidae</taxon>
        <taxon>Conifers I</taxon>
        <taxon>Pinales</taxon>
        <taxon>Pinaceae</taxon>
        <taxon>Picea</taxon>
    </lineage>
</organism>
<gene>
    <name evidence="1" type="ORF">ABT39_MTgene5954</name>
</gene>
<keyword evidence="1" id="KW-0496">Mitochondrion</keyword>
<evidence type="ECO:0000313" key="1">
    <source>
        <dbReference type="EMBL" id="KUM47767.1"/>
    </source>
</evidence>
<dbReference type="EMBL" id="LKAM01000007">
    <property type="protein sequence ID" value="KUM47767.1"/>
    <property type="molecule type" value="Genomic_DNA"/>
</dbReference>
<accession>A0A117NH44</accession>